<comment type="caution">
    <text evidence="2">The sequence shown here is derived from an EMBL/GenBank/DDBJ whole genome shotgun (WGS) entry which is preliminary data.</text>
</comment>
<organism evidence="2 3">
    <name type="scientific">Lacrimispora celerecrescens</name>
    <dbReference type="NCBI Taxonomy" id="29354"/>
    <lineage>
        <taxon>Bacteria</taxon>
        <taxon>Bacillati</taxon>
        <taxon>Bacillota</taxon>
        <taxon>Clostridia</taxon>
        <taxon>Lachnospirales</taxon>
        <taxon>Lachnospiraceae</taxon>
        <taxon>Lacrimispora</taxon>
    </lineage>
</organism>
<evidence type="ECO:0000313" key="2">
    <source>
        <dbReference type="EMBL" id="KEZ88018.1"/>
    </source>
</evidence>
<dbReference type="SUPFAM" id="SSF53067">
    <property type="entry name" value="Actin-like ATPase domain"/>
    <property type="match status" value="1"/>
</dbReference>
<dbReference type="InterPro" id="IPR000600">
    <property type="entry name" value="ROK"/>
</dbReference>
<evidence type="ECO:0008006" key="4">
    <source>
        <dbReference type="Google" id="ProtNLM"/>
    </source>
</evidence>
<dbReference type="STRING" id="29354.IO98_19485"/>
<name>A0A084JGD4_9FIRM</name>
<dbReference type="Pfam" id="PF00480">
    <property type="entry name" value="ROK"/>
    <property type="match status" value="1"/>
</dbReference>
<accession>A0A084JGD4</accession>
<keyword evidence="3" id="KW-1185">Reference proteome</keyword>
<evidence type="ECO:0000256" key="1">
    <source>
        <dbReference type="ARBA" id="ARBA00006479"/>
    </source>
</evidence>
<dbReference type="AlphaFoldDB" id="A0A084JGD4"/>
<dbReference type="InterPro" id="IPR043129">
    <property type="entry name" value="ATPase_NBD"/>
</dbReference>
<evidence type="ECO:0000313" key="3">
    <source>
        <dbReference type="Proteomes" id="UP000028525"/>
    </source>
</evidence>
<dbReference type="OrthoDB" id="9795247at2"/>
<dbReference type="PANTHER" id="PTHR18964">
    <property type="entry name" value="ROK (REPRESSOR, ORF, KINASE) FAMILY"/>
    <property type="match status" value="1"/>
</dbReference>
<sequence length="293" mass="32108">MKQYLAIDIGGTYIKYSLMDPEYRVLYEGSTPTEKQPAEFLRQFMGIVKTYADQISGVAICMGGFIHPVTGENTDFSVGANFRAYCLKEEINRNYPIPVVLENDSNCAALGEMVRGAGRDFRDICMVTFGTGIGGAIIINRELHRGSHFKSGEVGFTRVGLRDVDGNPAAEGAGATSLLVRKVSEILGRKVDGTFIFNHLDQPDIEPVYREWLYKGAMVIGNFAVTVDPEILLIGGGISENKIFIRDMKEAVYALYPHLEPFTAIEASEQGNMAGRIGALYLLLQSGEGGVWS</sequence>
<dbReference type="PANTHER" id="PTHR18964:SF165">
    <property type="entry name" value="BETA-GLUCOSIDE KINASE"/>
    <property type="match status" value="1"/>
</dbReference>
<dbReference type="EMBL" id="JPME01000027">
    <property type="protein sequence ID" value="KEZ88018.1"/>
    <property type="molecule type" value="Genomic_DNA"/>
</dbReference>
<proteinExistence type="inferred from homology"/>
<protein>
    <recommendedName>
        <fullName evidence="4">ROK family transcriptional regulator</fullName>
    </recommendedName>
</protein>
<dbReference type="Proteomes" id="UP000028525">
    <property type="component" value="Unassembled WGS sequence"/>
</dbReference>
<dbReference type="Gene3D" id="3.30.420.40">
    <property type="match status" value="2"/>
</dbReference>
<gene>
    <name evidence="2" type="ORF">IO98_19485</name>
</gene>
<comment type="similarity">
    <text evidence="1">Belongs to the ROK (NagC/XylR) family.</text>
</comment>
<dbReference type="RefSeq" id="WP_038283878.1">
    <property type="nucleotide sequence ID" value="NZ_JPME01000027.1"/>
</dbReference>
<reference evidence="2 3" key="1">
    <citation type="submission" date="2014-07" db="EMBL/GenBank/DDBJ databases">
        <title>Draft genome of Clostridium celerecrescens 152B isolated from sediments associated with methane hydrate from Krishna Godavari basin.</title>
        <authorList>
            <person name="Honkalas V.S."/>
            <person name="Dabir A.P."/>
            <person name="Arora P."/>
            <person name="Dhakephalkar P.K."/>
        </authorList>
    </citation>
    <scope>NUCLEOTIDE SEQUENCE [LARGE SCALE GENOMIC DNA]</scope>
    <source>
        <strain evidence="2 3">152B</strain>
    </source>
</reference>